<feature type="transmembrane region" description="Helical" evidence="6">
    <location>
        <begin position="202"/>
        <end position="224"/>
    </location>
</feature>
<keyword evidence="3 6" id="KW-0812">Transmembrane</keyword>
<dbReference type="InterPro" id="IPR051258">
    <property type="entry name" value="Diverse_Substrate_Transporter"/>
</dbReference>
<dbReference type="PANTHER" id="PTHR42920">
    <property type="entry name" value="OS03G0707200 PROTEIN-RELATED"/>
    <property type="match status" value="1"/>
</dbReference>
<dbReference type="SUPFAM" id="SSF103481">
    <property type="entry name" value="Multidrug resistance efflux transporter EmrE"/>
    <property type="match status" value="2"/>
</dbReference>
<feature type="transmembrane region" description="Helical" evidence="6">
    <location>
        <begin position="94"/>
        <end position="114"/>
    </location>
</feature>
<evidence type="ECO:0000256" key="5">
    <source>
        <dbReference type="ARBA" id="ARBA00023136"/>
    </source>
</evidence>
<dbReference type="InterPro" id="IPR037185">
    <property type="entry name" value="EmrE-like"/>
</dbReference>
<dbReference type="Pfam" id="PF00892">
    <property type="entry name" value="EamA"/>
    <property type="match status" value="1"/>
</dbReference>
<keyword evidence="2" id="KW-1003">Cell membrane</keyword>
<reference evidence="8 9" key="1">
    <citation type="submission" date="2023-07" db="EMBL/GenBank/DDBJ databases">
        <title>Pathogenic bacteria of pear tree diseases.</title>
        <authorList>
            <person name="Zhang Z."/>
            <person name="He L."/>
            <person name="Huang R."/>
        </authorList>
    </citation>
    <scope>NUCLEOTIDE SEQUENCE [LARGE SCALE GENOMIC DNA]</scope>
    <source>
        <strain evidence="8 9">DE2</strain>
    </source>
</reference>
<dbReference type="GO" id="GO:0005886">
    <property type="term" value="C:plasma membrane"/>
    <property type="evidence" value="ECO:0007669"/>
    <property type="project" value="UniProtKB-SubCell"/>
</dbReference>
<feature type="transmembrane region" description="Helical" evidence="6">
    <location>
        <begin position="121"/>
        <end position="142"/>
    </location>
</feature>
<feature type="domain" description="EamA" evidence="7">
    <location>
        <begin position="147"/>
        <end position="277"/>
    </location>
</feature>
<evidence type="ECO:0000256" key="3">
    <source>
        <dbReference type="ARBA" id="ARBA00022692"/>
    </source>
</evidence>
<comment type="subcellular location">
    <subcellularLocation>
        <location evidence="1">Cell membrane</location>
        <topology evidence="1">Multi-pass membrane protein</topology>
    </subcellularLocation>
</comment>
<dbReference type="KEGG" id="epi:Q3V30_14415"/>
<feature type="transmembrane region" description="Helical" evidence="6">
    <location>
        <begin position="148"/>
        <end position="165"/>
    </location>
</feature>
<organism evidence="8 9">
    <name type="scientific">Erwinia pyri</name>
    <dbReference type="NCBI Taxonomy" id="3062598"/>
    <lineage>
        <taxon>Bacteria</taxon>
        <taxon>Pseudomonadati</taxon>
        <taxon>Pseudomonadota</taxon>
        <taxon>Gammaproteobacteria</taxon>
        <taxon>Enterobacterales</taxon>
        <taxon>Erwiniaceae</taxon>
        <taxon>Erwinia</taxon>
    </lineage>
</organism>
<evidence type="ECO:0000256" key="2">
    <source>
        <dbReference type="ARBA" id="ARBA00022475"/>
    </source>
</evidence>
<feature type="transmembrane region" description="Helical" evidence="6">
    <location>
        <begin position="40"/>
        <end position="58"/>
    </location>
</feature>
<dbReference type="NCBIfam" id="NF007823">
    <property type="entry name" value="PRK10532.1"/>
    <property type="match status" value="1"/>
</dbReference>
<gene>
    <name evidence="8" type="primary">rhtA</name>
    <name evidence="8" type="ORF">Q3V30_14415</name>
</gene>
<feature type="transmembrane region" description="Helical" evidence="6">
    <location>
        <begin position="70"/>
        <end position="88"/>
    </location>
</feature>
<feature type="transmembrane region" description="Helical" evidence="6">
    <location>
        <begin position="262"/>
        <end position="281"/>
    </location>
</feature>
<feature type="transmembrane region" description="Helical" evidence="6">
    <location>
        <begin position="177"/>
        <end position="196"/>
    </location>
</feature>
<accession>A0AA50DGK9</accession>
<evidence type="ECO:0000256" key="1">
    <source>
        <dbReference type="ARBA" id="ARBA00004651"/>
    </source>
</evidence>
<dbReference type="PANTHER" id="PTHR42920:SF5">
    <property type="entry name" value="EAMA DOMAIN-CONTAINING PROTEIN"/>
    <property type="match status" value="1"/>
</dbReference>
<evidence type="ECO:0000313" key="8">
    <source>
        <dbReference type="EMBL" id="WLS77667.1"/>
    </source>
</evidence>
<feature type="transmembrane region" description="Helical" evidence="6">
    <location>
        <begin position="236"/>
        <end position="256"/>
    </location>
</feature>
<name>A0AA50DGK9_9GAMM</name>
<evidence type="ECO:0000259" key="7">
    <source>
        <dbReference type="Pfam" id="PF00892"/>
    </source>
</evidence>
<dbReference type="EMBL" id="CP132353">
    <property type="protein sequence ID" value="WLS77667.1"/>
    <property type="molecule type" value="Genomic_DNA"/>
</dbReference>
<dbReference type="InterPro" id="IPR000620">
    <property type="entry name" value="EamA_dom"/>
</dbReference>
<proteinExistence type="predicted"/>
<protein>
    <submittedName>
        <fullName evidence="8">Threonine/homoserine exporter RhtA</fullName>
    </submittedName>
</protein>
<evidence type="ECO:0000313" key="9">
    <source>
        <dbReference type="Proteomes" id="UP001228139"/>
    </source>
</evidence>
<evidence type="ECO:0000256" key="4">
    <source>
        <dbReference type="ARBA" id="ARBA00022989"/>
    </source>
</evidence>
<dbReference type="RefSeq" id="WP_306206722.1">
    <property type="nucleotide sequence ID" value="NZ_CP132353.1"/>
</dbReference>
<evidence type="ECO:0000256" key="6">
    <source>
        <dbReference type="SAM" id="Phobius"/>
    </source>
</evidence>
<keyword evidence="5 6" id="KW-0472">Membrane</keyword>
<dbReference type="Proteomes" id="UP001228139">
    <property type="component" value="Chromosome"/>
</dbReference>
<sequence>MSSFDKSPIWLPVLVLLIAMTSIQGGAALAKTLFPLVGAPGITALRLGLGTLILCAIFKPWRLRFTRQQLLPLCLYGLALGGMNYSFYLALRTVPLGIAVALEFTGPLALALAGSRRPSDFIWVLLALLGLWLLLPIGKAISSVDPKGALLAVLAGAFWALYILAGKRAGAEHGPATVAMGSLIASVIFVPLGLAYASAGIWTLSLIPLAIAIAILSSALPYSLEMIALTRLPAKTFGTLMSLEPAMAALSGMLFLGEVLSLIQWLGLLAIILASAGSTLMMRPAKQKIDPVCELRE</sequence>
<dbReference type="AlphaFoldDB" id="A0AA50DGK9"/>
<keyword evidence="9" id="KW-1185">Reference proteome</keyword>
<keyword evidence="4 6" id="KW-1133">Transmembrane helix</keyword>